<feature type="transmembrane region" description="Helical" evidence="6">
    <location>
        <begin position="144"/>
        <end position="162"/>
    </location>
</feature>
<evidence type="ECO:0000256" key="2">
    <source>
        <dbReference type="ARBA" id="ARBA00022448"/>
    </source>
</evidence>
<dbReference type="GO" id="GO:0000139">
    <property type="term" value="C:Golgi membrane"/>
    <property type="evidence" value="ECO:0007669"/>
    <property type="project" value="TreeGrafter"/>
</dbReference>
<dbReference type="SUPFAM" id="SSF103481">
    <property type="entry name" value="Multidrug resistance efflux transporter EmrE"/>
    <property type="match status" value="1"/>
</dbReference>
<dbReference type="OrthoDB" id="1601at2759"/>
<protein>
    <submittedName>
        <fullName evidence="7">Adenosine 3'-phospho 5'-phosphosulfate transporter 2</fullName>
    </submittedName>
</protein>
<comment type="subcellular location">
    <subcellularLocation>
        <location evidence="1">Membrane</location>
        <topology evidence="1">Multi-pass membrane protein</topology>
    </subcellularLocation>
</comment>
<dbReference type="InterPro" id="IPR013657">
    <property type="entry name" value="SCL35B1-4/HUT1"/>
</dbReference>
<feature type="transmembrane region" description="Helical" evidence="6">
    <location>
        <begin position="245"/>
        <end position="264"/>
    </location>
</feature>
<dbReference type="InterPro" id="IPR037185">
    <property type="entry name" value="EmrE-like"/>
</dbReference>
<dbReference type="EMBL" id="BEYU01000117">
    <property type="protein sequence ID" value="GBG32221.1"/>
    <property type="molecule type" value="Genomic_DNA"/>
</dbReference>
<comment type="caution">
    <text evidence="7">The sequence shown here is derived from an EMBL/GenBank/DDBJ whole genome shotgun (WGS) entry which is preliminary data.</text>
</comment>
<evidence type="ECO:0000256" key="6">
    <source>
        <dbReference type="SAM" id="Phobius"/>
    </source>
</evidence>
<feature type="transmembrane region" description="Helical" evidence="6">
    <location>
        <begin position="298"/>
        <end position="316"/>
    </location>
</feature>
<feature type="transmembrane region" description="Helical" evidence="6">
    <location>
        <begin position="59"/>
        <end position="80"/>
    </location>
</feature>
<evidence type="ECO:0000313" key="8">
    <source>
        <dbReference type="Proteomes" id="UP000241890"/>
    </source>
</evidence>
<evidence type="ECO:0000313" key="7">
    <source>
        <dbReference type="EMBL" id="GBG32221.1"/>
    </source>
</evidence>
<name>A0A2R5GV02_9STRA</name>
<dbReference type="AlphaFoldDB" id="A0A2R5GV02"/>
<keyword evidence="3 6" id="KW-0812">Transmembrane</keyword>
<feature type="transmembrane region" description="Helical" evidence="6">
    <location>
        <begin position="168"/>
        <end position="187"/>
    </location>
</feature>
<keyword evidence="8" id="KW-1185">Reference proteome</keyword>
<proteinExistence type="predicted"/>
<keyword evidence="5 6" id="KW-0472">Membrane</keyword>
<feature type="transmembrane region" description="Helical" evidence="6">
    <location>
        <begin position="29"/>
        <end position="47"/>
    </location>
</feature>
<organism evidence="7 8">
    <name type="scientific">Hondaea fermentalgiana</name>
    <dbReference type="NCBI Taxonomy" id="2315210"/>
    <lineage>
        <taxon>Eukaryota</taxon>
        <taxon>Sar</taxon>
        <taxon>Stramenopiles</taxon>
        <taxon>Bigyra</taxon>
        <taxon>Labyrinthulomycetes</taxon>
        <taxon>Thraustochytrida</taxon>
        <taxon>Thraustochytriidae</taxon>
        <taxon>Hondaea</taxon>
    </lineage>
</organism>
<dbReference type="Proteomes" id="UP000241890">
    <property type="component" value="Unassembled WGS sequence"/>
</dbReference>
<dbReference type="PANTHER" id="PTHR10778">
    <property type="entry name" value="SOLUTE CARRIER FAMILY 35 MEMBER B"/>
    <property type="match status" value="1"/>
</dbReference>
<keyword evidence="2" id="KW-0813">Transport</keyword>
<feature type="transmembrane region" description="Helical" evidence="6">
    <location>
        <begin position="92"/>
        <end position="113"/>
    </location>
</feature>
<gene>
    <name evidence="7" type="ORF">FCC1311_084462</name>
</gene>
<evidence type="ECO:0000256" key="4">
    <source>
        <dbReference type="ARBA" id="ARBA00022989"/>
    </source>
</evidence>
<dbReference type="GO" id="GO:0005789">
    <property type="term" value="C:endoplasmic reticulum membrane"/>
    <property type="evidence" value="ECO:0007669"/>
    <property type="project" value="TreeGrafter"/>
</dbReference>
<dbReference type="Pfam" id="PF08449">
    <property type="entry name" value="UAA"/>
    <property type="match status" value="1"/>
</dbReference>
<dbReference type="GO" id="GO:0046964">
    <property type="term" value="F:3'-phosphoadenosine 5'-phosphosulfate transmembrane transporter activity"/>
    <property type="evidence" value="ECO:0007669"/>
    <property type="project" value="TreeGrafter"/>
</dbReference>
<reference evidence="7 8" key="1">
    <citation type="submission" date="2017-12" db="EMBL/GenBank/DDBJ databases">
        <title>Sequencing, de novo assembly and annotation of complete genome of a new Thraustochytrid species, strain FCC1311.</title>
        <authorList>
            <person name="Sedici K."/>
            <person name="Godart F."/>
            <person name="Aiese Cigliano R."/>
            <person name="Sanseverino W."/>
            <person name="Barakat M."/>
            <person name="Ortet P."/>
            <person name="Marechal E."/>
            <person name="Cagnac O."/>
            <person name="Amato A."/>
        </authorList>
    </citation>
    <scope>NUCLEOTIDE SEQUENCE [LARGE SCALE GENOMIC DNA]</scope>
</reference>
<evidence type="ECO:0000256" key="3">
    <source>
        <dbReference type="ARBA" id="ARBA00022692"/>
    </source>
</evidence>
<dbReference type="PANTHER" id="PTHR10778:SF8">
    <property type="entry name" value="ADENOSINE 3'-PHOSPHO 5'-PHOSPHOSULFATE TRANSPORTER 2"/>
    <property type="match status" value="1"/>
</dbReference>
<keyword evidence="4 6" id="KW-1133">Transmembrane helix</keyword>
<evidence type="ECO:0000256" key="5">
    <source>
        <dbReference type="ARBA" id="ARBA00023136"/>
    </source>
</evidence>
<sequence length="334" mass="36511">MEKKDDSAGPAKVAVFGVDLSFMSSQAQLLTLAFGNLSCSIMFALLQEKVFMIEGAQHGFVSLLTTLTFALCGFIECVATGDTKRRASLQDYAKLSVFTFGGILFTNWSLTYLNYPVRVLFKSSKVIPVMIVGVFLQGKRFTRAEYLSAFVLVTGISLFVLGDSQASPKFDLIGIVLITLGVLCDAITSNYEERYFFKQLQCSQAEVMMYASLFGSVWAVAPLVQSGDLFTAIAHAAKNPSVVTYTAMFSVLGYTSSIFVLVLIKHFGAVNAEIVKSCRKVFTIIFSFMLVSKPITSMHVLGGFIFTLSIVISVYVKKNKQKGKNKPSLNSSVA</sequence>
<dbReference type="InParanoid" id="A0A2R5GV02"/>
<accession>A0A2R5GV02</accession>
<evidence type="ECO:0000256" key="1">
    <source>
        <dbReference type="ARBA" id="ARBA00004141"/>
    </source>
</evidence>